<keyword evidence="8" id="KW-1185">Reference proteome</keyword>
<dbReference type="InterPro" id="IPR036612">
    <property type="entry name" value="KH_dom_type_1_sf"/>
</dbReference>
<feature type="compositionally biased region" description="Polar residues" evidence="4">
    <location>
        <begin position="21"/>
        <end position="36"/>
    </location>
</feature>
<keyword evidence="2" id="KW-0694">RNA-binding</keyword>
<comment type="caution">
    <text evidence="6">The sequence shown here is derived from an EMBL/GenBank/DDBJ whole genome shotgun (WGS) entry which is preliminary data.</text>
</comment>
<keyword evidence="3" id="KW-0175">Coiled coil</keyword>
<name>A0A815FR68_9BILA</name>
<feature type="compositionally biased region" description="Low complexity" evidence="4">
    <location>
        <begin position="37"/>
        <end position="46"/>
    </location>
</feature>
<dbReference type="PROSITE" id="PS50084">
    <property type="entry name" value="KH_TYPE_1"/>
    <property type="match status" value="3"/>
</dbReference>
<dbReference type="EMBL" id="CAJNOM010001053">
    <property type="protein sequence ID" value="CAF1588822.1"/>
    <property type="molecule type" value="Genomic_DNA"/>
</dbReference>
<dbReference type="CDD" id="cd22432">
    <property type="entry name" value="KH-I_HNRNPK_rpt1"/>
    <property type="match status" value="1"/>
</dbReference>
<feature type="compositionally biased region" description="Low complexity" evidence="4">
    <location>
        <begin position="141"/>
        <end position="154"/>
    </location>
</feature>
<protein>
    <recommendedName>
        <fullName evidence="5">K Homology domain-containing protein</fullName>
    </recommendedName>
</protein>
<evidence type="ECO:0000313" key="7">
    <source>
        <dbReference type="EMBL" id="CAF1588822.1"/>
    </source>
</evidence>
<accession>A0A815FR68</accession>
<dbReference type="PANTHER" id="PTHR10288">
    <property type="entry name" value="KH DOMAIN CONTAINING RNA BINDING PROTEIN"/>
    <property type="match status" value="1"/>
</dbReference>
<feature type="region of interest" description="Disordered" evidence="4">
    <location>
        <begin position="1"/>
        <end position="46"/>
    </location>
</feature>
<feature type="coiled-coil region" evidence="3">
    <location>
        <begin position="425"/>
        <end position="452"/>
    </location>
</feature>
<dbReference type="EMBL" id="CAJNOI010000684">
    <property type="protein sequence ID" value="CAF1329438.1"/>
    <property type="molecule type" value="Genomic_DNA"/>
</dbReference>
<feature type="region of interest" description="Disordered" evidence="4">
    <location>
        <begin position="133"/>
        <end position="155"/>
    </location>
</feature>
<evidence type="ECO:0000256" key="1">
    <source>
        <dbReference type="ARBA" id="ARBA00022737"/>
    </source>
</evidence>
<evidence type="ECO:0000259" key="5">
    <source>
        <dbReference type="SMART" id="SM00322"/>
    </source>
</evidence>
<dbReference type="InterPro" id="IPR004088">
    <property type="entry name" value="KH_dom_type_1"/>
</dbReference>
<sequence>MTSSDDDYGQASSNNNNNNSISVTSGTQNNNYTRRMNSNSSNPYSSSTGIEIRILMTSRDAGAVIGKGGSSIQKLRADHPRTIIQVPDCASPERVLIISGEQEQCFDALLQIIPALTDSSRLSSFNRRRNLNTGAGGIGANSDQNQSTNDNQTTGDIPSEIRILVHQIYCGAIIGKGGQHVKELRQTYNLDIKVFSQCCPLSHERIISLRGKIDDIIECIKHIYSLMSSSSQQPRGPPLIQYDPHNFDIYTVNEYGGFQPPGGIDNRIGYNPRGGFPPPGPSGGMYPIRPLPPLVDIPYGGGPGLGARYPNPALLTSTRVTLPNELVGAIIGPRGAKIQQIRQTTNANIIIDDQPIPTGLSGGGDRIITIEGTPEQISRAQALLQQANNPPNENRRNFTQGLSSDFPILDQRHQQENATYYETKIQRLTTTLNDKEQELRSSNMQLIMAKDELLQMQYKVQNQEANAEAVRNSMQVELDKLKHW</sequence>
<evidence type="ECO:0000313" key="6">
    <source>
        <dbReference type="EMBL" id="CAF1329438.1"/>
    </source>
</evidence>
<dbReference type="Pfam" id="PF00013">
    <property type="entry name" value="KH_1"/>
    <property type="match status" value="3"/>
</dbReference>
<dbReference type="OrthoDB" id="1937934at2759"/>
<dbReference type="Proteomes" id="UP000663877">
    <property type="component" value="Unassembled WGS sequence"/>
</dbReference>
<feature type="domain" description="K Homology" evidence="5">
    <location>
        <begin position="157"/>
        <end position="228"/>
    </location>
</feature>
<dbReference type="Gene3D" id="3.30.1370.10">
    <property type="entry name" value="K Homology domain, type 1"/>
    <property type="match status" value="3"/>
</dbReference>
<dbReference type="Proteomes" id="UP000663832">
    <property type="component" value="Unassembled WGS sequence"/>
</dbReference>
<organism evidence="6 9">
    <name type="scientific">Adineta steineri</name>
    <dbReference type="NCBI Taxonomy" id="433720"/>
    <lineage>
        <taxon>Eukaryota</taxon>
        <taxon>Metazoa</taxon>
        <taxon>Spiralia</taxon>
        <taxon>Gnathifera</taxon>
        <taxon>Rotifera</taxon>
        <taxon>Eurotatoria</taxon>
        <taxon>Bdelloidea</taxon>
        <taxon>Adinetida</taxon>
        <taxon>Adinetidae</taxon>
        <taxon>Adineta</taxon>
    </lineage>
</organism>
<dbReference type="GO" id="GO:0003723">
    <property type="term" value="F:RNA binding"/>
    <property type="evidence" value="ECO:0007669"/>
    <property type="project" value="UniProtKB-UniRule"/>
</dbReference>
<evidence type="ECO:0000256" key="4">
    <source>
        <dbReference type="SAM" id="MobiDB-lite"/>
    </source>
</evidence>
<evidence type="ECO:0000256" key="2">
    <source>
        <dbReference type="PROSITE-ProRule" id="PRU00117"/>
    </source>
</evidence>
<gene>
    <name evidence="6" type="ORF">BJG266_LOCUS33799</name>
    <name evidence="7" type="ORF">QVE165_LOCUS50977</name>
</gene>
<proteinExistence type="predicted"/>
<feature type="domain" description="K Homology" evidence="5">
    <location>
        <begin position="48"/>
        <end position="117"/>
    </location>
</feature>
<keyword evidence="1" id="KW-0677">Repeat</keyword>
<dbReference type="SUPFAM" id="SSF54791">
    <property type="entry name" value="Eukaryotic type KH-domain (KH-domain type I)"/>
    <property type="match status" value="3"/>
</dbReference>
<feature type="domain" description="K Homology" evidence="5">
    <location>
        <begin position="314"/>
        <end position="389"/>
    </location>
</feature>
<evidence type="ECO:0000313" key="9">
    <source>
        <dbReference type="Proteomes" id="UP000663877"/>
    </source>
</evidence>
<dbReference type="InterPro" id="IPR004087">
    <property type="entry name" value="KH_dom"/>
</dbReference>
<dbReference type="SMART" id="SM00322">
    <property type="entry name" value="KH"/>
    <property type="match status" value="3"/>
</dbReference>
<evidence type="ECO:0000313" key="8">
    <source>
        <dbReference type="Proteomes" id="UP000663832"/>
    </source>
</evidence>
<reference evidence="6" key="1">
    <citation type="submission" date="2021-02" db="EMBL/GenBank/DDBJ databases">
        <authorList>
            <person name="Nowell W R."/>
        </authorList>
    </citation>
    <scope>NUCLEOTIDE SEQUENCE</scope>
</reference>
<feature type="non-terminal residue" evidence="6">
    <location>
        <position position="484"/>
    </location>
</feature>
<evidence type="ECO:0000256" key="3">
    <source>
        <dbReference type="SAM" id="Coils"/>
    </source>
</evidence>
<dbReference type="AlphaFoldDB" id="A0A815FR68"/>